<dbReference type="HOGENOM" id="CLU_037398_0_1_5"/>
<dbReference type="PANTHER" id="PTHR30024:SF43">
    <property type="entry name" value="BLL4572 PROTEIN"/>
    <property type="match status" value="1"/>
</dbReference>
<evidence type="ECO:0000313" key="7">
    <source>
        <dbReference type="Proteomes" id="UP000002417"/>
    </source>
</evidence>
<dbReference type="SUPFAM" id="SSF53850">
    <property type="entry name" value="Periplasmic binding protein-like II"/>
    <property type="match status" value="1"/>
</dbReference>
<comment type="subcellular location">
    <subcellularLocation>
        <location evidence="1">Endomembrane system</location>
    </subcellularLocation>
</comment>
<keyword evidence="5" id="KW-0472">Membrane</keyword>
<keyword evidence="7" id="KW-1185">Reference proteome</keyword>
<sequence length="415" mass="44327">MTAAYEITAGFIPLLDSALLVAASAKGFAEAENVALTLVRETSWANIRDRIAVGHFQVAHILAPMPIACNLGLTPFASRMIAPMALGLGGNAITASKALWEKMAESGATSDMEPRSAGAALARVIATRRTHSAPPLRFAVVHPHSAHNYELRYWLAACGIDPEEDVEIVIVPPPMMTAALNDGSIDGYCVGEPWNTAAALSGTGHIATTKAAIWKSSPEKVLGADADWAMANPEALAALLRAIYRAAQWCADVKNHAELAALLAGADYVGTPQEWILPALSGVMGSAGDRTIRVEDFFVPLAKAATFPWKSHALWFYSQMVRWGQVPHTPANQAVARDTYRPDLYRSALLPLGASLPGANMKVEGALREETFVGASGANLLLGPDGFFDDKVFDPERIEAYISDQTSCDQHLGAR</sequence>
<dbReference type="CDD" id="cd13553">
    <property type="entry name" value="PBP2_NrtA_CpmA_like"/>
    <property type="match status" value="1"/>
</dbReference>
<dbReference type="InterPro" id="IPR044527">
    <property type="entry name" value="NrtA/CpmA_ABC-bd_dom"/>
</dbReference>
<dbReference type="KEGG" id="xau:Xaut_1085"/>
<gene>
    <name evidence="6" type="ordered locus">Xaut_1085</name>
</gene>
<organism evidence="6 7">
    <name type="scientific">Xanthobacter autotrophicus (strain ATCC BAA-1158 / Py2)</name>
    <dbReference type="NCBI Taxonomy" id="78245"/>
    <lineage>
        <taxon>Bacteria</taxon>
        <taxon>Pseudomonadati</taxon>
        <taxon>Pseudomonadota</taxon>
        <taxon>Alphaproteobacteria</taxon>
        <taxon>Hyphomicrobiales</taxon>
        <taxon>Xanthobacteraceae</taxon>
        <taxon>Xanthobacter</taxon>
    </lineage>
</organism>
<keyword evidence="2" id="KW-0813">Transport</keyword>
<evidence type="ECO:0000256" key="3">
    <source>
        <dbReference type="ARBA" id="ARBA00022475"/>
    </source>
</evidence>
<evidence type="ECO:0000313" key="6">
    <source>
        <dbReference type="EMBL" id="ABS66335.1"/>
    </source>
</evidence>
<proteinExistence type="predicted"/>
<dbReference type="OrthoDB" id="570524at2"/>
<evidence type="ECO:0000256" key="4">
    <source>
        <dbReference type="ARBA" id="ARBA00022519"/>
    </source>
</evidence>
<dbReference type="Pfam" id="PF13379">
    <property type="entry name" value="NMT1_2"/>
    <property type="match status" value="1"/>
</dbReference>
<dbReference type="AlphaFoldDB" id="A7IE92"/>
<accession>A7IE92</accession>
<evidence type="ECO:0000256" key="1">
    <source>
        <dbReference type="ARBA" id="ARBA00004308"/>
    </source>
</evidence>
<keyword evidence="4" id="KW-0997">Cell inner membrane</keyword>
<dbReference type="Gene3D" id="3.40.190.10">
    <property type="entry name" value="Periplasmic binding protein-like II"/>
    <property type="match status" value="2"/>
</dbReference>
<reference evidence="6 7" key="1">
    <citation type="submission" date="2007-07" db="EMBL/GenBank/DDBJ databases">
        <title>Complete sequence of chromosome of Xanthobacter autotrophicus Py2.</title>
        <authorList>
            <consortium name="US DOE Joint Genome Institute"/>
            <person name="Copeland A."/>
            <person name="Lucas S."/>
            <person name="Lapidus A."/>
            <person name="Barry K."/>
            <person name="Glavina del Rio T."/>
            <person name="Hammon N."/>
            <person name="Israni S."/>
            <person name="Dalin E."/>
            <person name="Tice H."/>
            <person name="Pitluck S."/>
            <person name="Sims D."/>
            <person name="Brettin T."/>
            <person name="Bruce D."/>
            <person name="Detter J.C."/>
            <person name="Han C."/>
            <person name="Tapia R."/>
            <person name="Brainard J."/>
            <person name="Schmutz J."/>
            <person name="Larimer F."/>
            <person name="Land M."/>
            <person name="Hauser L."/>
            <person name="Kyrpides N."/>
            <person name="Kim E."/>
            <person name="Ensigns S.A."/>
            <person name="Richardson P."/>
        </authorList>
    </citation>
    <scope>NUCLEOTIDE SEQUENCE [LARGE SCALE GENOMIC DNA]</scope>
    <source>
        <strain evidence="7">ATCC BAA-1158 / Py2</strain>
    </source>
</reference>
<dbReference type="Proteomes" id="UP000002417">
    <property type="component" value="Chromosome"/>
</dbReference>
<dbReference type="GO" id="GO:0012505">
    <property type="term" value="C:endomembrane system"/>
    <property type="evidence" value="ECO:0007669"/>
    <property type="project" value="UniProtKB-SubCell"/>
</dbReference>
<name>A7IE92_XANP2</name>
<dbReference type="eggNOG" id="COG0715">
    <property type="taxonomic scope" value="Bacteria"/>
</dbReference>
<dbReference type="PANTHER" id="PTHR30024">
    <property type="entry name" value="ALIPHATIC SULFONATES-BINDING PROTEIN-RELATED"/>
    <property type="match status" value="1"/>
</dbReference>
<protein>
    <submittedName>
        <fullName evidence="6">Nitrate transporter component, nrtA</fullName>
    </submittedName>
</protein>
<dbReference type="EMBL" id="CP000781">
    <property type="protein sequence ID" value="ABS66335.1"/>
    <property type="molecule type" value="Genomic_DNA"/>
</dbReference>
<dbReference type="PhylomeDB" id="A7IE92"/>
<dbReference type="STRING" id="78245.Xaut_1085"/>
<evidence type="ECO:0000256" key="2">
    <source>
        <dbReference type="ARBA" id="ARBA00022448"/>
    </source>
</evidence>
<evidence type="ECO:0000256" key="5">
    <source>
        <dbReference type="ARBA" id="ARBA00023136"/>
    </source>
</evidence>
<keyword evidence="3" id="KW-1003">Cell membrane</keyword>